<reference evidence="3" key="1">
    <citation type="journal article" date="2005" name="PLoS Biol.">
        <title>The genomes of Oryza sativa: a history of duplications.</title>
        <authorList>
            <person name="Yu J."/>
            <person name="Wang J."/>
            <person name="Lin W."/>
            <person name="Li S."/>
            <person name="Li H."/>
            <person name="Zhou J."/>
            <person name="Ni P."/>
            <person name="Dong W."/>
            <person name="Hu S."/>
            <person name="Zeng C."/>
            <person name="Zhang J."/>
            <person name="Zhang Y."/>
            <person name="Li R."/>
            <person name="Xu Z."/>
            <person name="Li S."/>
            <person name="Li X."/>
            <person name="Zheng H."/>
            <person name="Cong L."/>
            <person name="Lin L."/>
            <person name="Yin J."/>
            <person name="Geng J."/>
            <person name="Li G."/>
            <person name="Shi J."/>
            <person name="Liu J."/>
            <person name="Lv H."/>
            <person name="Li J."/>
            <person name="Wang J."/>
            <person name="Deng Y."/>
            <person name="Ran L."/>
            <person name="Shi X."/>
            <person name="Wang X."/>
            <person name="Wu Q."/>
            <person name="Li C."/>
            <person name="Ren X."/>
            <person name="Wang J."/>
            <person name="Wang X."/>
            <person name="Li D."/>
            <person name="Liu D."/>
            <person name="Zhang X."/>
            <person name="Ji Z."/>
            <person name="Zhao W."/>
            <person name="Sun Y."/>
            <person name="Zhang Z."/>
            <person name="Bao J."/>
            <person name="Han Y."/>
            <person name="Dong L."/>
            <person name="Ji J."/>
            <person name="Chen P."/>
            <person name="Wu S."/>
            <person name="Liu J."/>
            <person name="Xiao Y."/>
            <person name="Bu D."/>
            <person name="Tan J."/>
            <person name="Yang L."/>
            <person name="Ye C."/>
            <person name="Zhang J."/>
            <person name="Xu J."/>
            <person name="Zhou Y."/>
            <person name="Yu Y."/>
            <person name="Zhang B."/>
            <person name="Zhuang S."/>
            <person name="Wei H."/>
            <person name="Liu B."/>
            <person name="Lei M."/>
            <person name="Yu H."/>
            <person name="Li Y."/>
            <person name="Xu H."/>
            <person name="Wei S."/>
            <person name="He X."/>
            <person name="Fang L."/>
            <person name="Zhang Z."/>
            <person name="Zhang Y."/>
            <person name="Huang X."/>
            <person name="Su Z."/>
            <person name="Tong W."/>
            <person name="Li J."/>
            <person name="Tong Z."/>
            <person name="Li S."/>
            <person name="Ye J."/>
            <person name="Wang L."/>
            <person name="Fang L."/>
            <person name="Lei T."/>
            <person name="Chen C."/>
            <person name="Chen H."/>
            <person name="Xu Z."/>
            <person name="Li H."/>
            <person name="Huang H."/>
            <person name="Zhang F."/>
            <person name="Xu H."/>
            <person name="Li N."/>
            <person name="Zhao C."/>
            <person name="Li S."/>
            <person name="Dong L."/>
            <person name="Huang Y."/>
            <person name="Li L."/>
            <person name="Xi Y."/>
            <person name="Qi Q."/>
            <person name="Li W."/>
            <person name="Zhang B."/>
            <person name="Hu W."/>
            <person name="Zhang Y."/>
            <person name="Tian X."/>
            <person name="Jiao Y."/>
            <person name="Liang X."/>
            <person name="Jin J."/>
            <person name="Gao L."/>
            <person name="Zheng W."/>
            <person name="Hao B."/>
            <person name="Liu S."/>
            <person name="Wang W."/>
            <person name="Yuan L."/>
            <person name="Cao M."/>
            <person name="McDermott J."/>
            <person name="Samudrala R."/>
            <person name="Wang J."/>
            <person name="Wong G.K."/>
            <person name="Yang H."/>
        </authorList>
    </citation>
    <scope>NUCLEOTIDE SEQUENCE [LARGE SCALE GENOMIC DNA]</scope>
</reference>
<dbReference type="MEROPS" id="M41.018"/>
<name>B9EXT7_ORYSJ</name>
<dbReference type="PANTHER" id="PTHR23076">
    <property type="entry name" value="METALLOPROTEASE M41 FTSH"/>
    <property type="match status" value="1"/>
</dbReference>
<dbReference type="InterPro" id="IPR000642">
    <property type="entry name" value="Peptidase_M41"/>
</dbReference>
<dbReference type="AlphaFoldDB" id="B9EXT7"/>
<dbReference type="Pfam" id="PF01434">
    <property type="entry name" value="Peptidase_M41"/>
    <property type="match status" value="2"/>
</dbReference>
<feature type="compositionally biased region" description="Basic and acidic residues" evidence="1">
    <location>
        <begin position="273"/>
        <end position="294"/>
    </location>
</feature>
<evidence type="ECO:0000313" key="3">
    <source>
        <dbReference type="EMBL" id="EEE54900.1"/>
    </source>
</evidence>
<gene>
    <name evidence="3" type="ORF">OsJ_02424</name>
</gene>
<dbReference type="GO" id="GO:0005524">
    <property type="term" value="F:ATP binding"/>
    <property type="evidence" value="ECO:0007669"/>
    <property type="project" value="InterPro"/>
</dbReference>
<dbReference type="GO" id="GO:0004176">
    <property type="term" value="F:ATP-dependent peptidase activity"/>
    <property type="evidence" value="ECO:0007669"/>
    <property type="project" value="InterPro"/>
</dbReference>
<feature type="region of interest" description="Disordered" evidence="1">
    <location>
        <begin position="1"/>
        <end position="27"/>
    </location>
</feature>
<dbReference type="GO" id="GO:0006508">
    <property type="term" value="P:proteolysis"/>
    <property type="evidence" value="ECO:0007669"/>
    <property type="project" value="InterPro"/>
</dbReference>
<dbReference type="InterPro" id="IPR037219">
    <property type="entry name" value="Peptidase_M41-like"/>
</dbReference>
<feature type="domain" description="Peptidase M41" evidence="2">
    <location>
        <begin position="462"/>
        <end position="557"/>
    </location>
</feature>
<dbReference type="EMBL" id="CM000138">
    <property type="protein sequence ID" value="EEE54900.1"/>
    <property type="molecule type" value="Genomic_DNA"/>
</dbReference>
<sequence length="648" mass="72917">MEQGRGKGMLVGGSSSSGGGGGGRVEEGRVAREKARIPYTIPPPLDRPSPNYTVVDLKGTQVQVRNRWRKSVLDYRLWCYNTSDARYEFGHPYRRCCALPPKGHFLVYMHYKGKWLCALIEGISGYLNGYITRSTGKIDDLRIRENGYLGVTKSEFIEHAKKLPWDGAYVTAHQAKCGDNALLKSFLILHRYVDGQAPMPSDDEVREAGEVMILHFPEAAKSDNLFLDKIHKNFRASPAHVFGKRQIEKARSWSKTCGDVKSIFQGDGAQSEIAEKGRRDHDATEKSSKKDVTEAEAKEFLEEVRLIHRTFDKAENLFLLKDMPVHLSIDGPIDVAWTENELRRSREHGLDDPSWGFLTERSPKFPPTNNNEQNQPTLIENAYMTFSECDEYSGSPDHQEEMNEESVGYKVTSARAGVPFFCQTASEFEEMRIIPVFESSKKDVLSSFQLDPELTEPHRLIKHLIAYHESGHAIVALHTQGAHPIHQATVLPHGLSLGMVTQVASPGNTSISKQKILARIDVCFGGAVAEELLFGEHTVTAGAKNDLFTAKELAQKLTSDTVDRMHLEKWPSVQMQATINAEVLKLLGESRERVKRLLKKHEMQLQAVANALLEKEILNADEIIKVVQPYKREPQITFQDKELAVNWS</sequence>
<accession>B9EXT7</accession>
<dbReference type="PANTHER" id="PTHR23076:SF37">
    <property type="entry name" value="ATP-DEPENDENT ZINC METALLOPROTEASE FTSH 4, MITOCHONDRIAL"/>
    <property type="match status" value="1"/>
</dbReference>
<evidence type="ECO:0000259" key="2">
    <source>
        <dbReference type="Pfam" id="PF01434"/>
    </source>
</evidence>
<feature type="domain" description="Peptidase M41" evidence="2">
    <location>
        <begin position="563"/>
        <end position="625"/>
    </location>
</feature>
<reference evidence="3" key="2">
    <citation type="submission" date="2008-12" db="EMBL/GenBank/DDBJ databases">
        <title>Improved gene annotation of the rice (Oryza sativa) genomes.</title>
        <authorList>
            <person name="Wang J."/>
            <person name="Li R."/>
            <person name="Fan W."/>
            <person name="Huang Q."/>
            <person name="Zhang J."/>
            <person name="Zhou Y."/>
            <person name="Hu Y."/>
            <person name="Zi S."/>
            <person name="Li J."/>
            <person name="Ni P."/>
            <person name="Zheng H."/>
            <person name="Zhang Y."/>
            <person name="Zhao M."/>
            <person name="Hao Q."/>
            <person name="McDermott J."/>
            <person name="Samudrala R."/>
            <person name="Kristiansen K."/>
            <person name="Wong G.K.-S."/>
        </authorList>
    </citation>
    <scope>NUCLEOTIDE SEQUENCE</scope>
</reference>
<dbReference type="Proteomes" id="UP000007752">
    <property type="component" value="Chromosome 1"/>
</dbReference>
<protein>
    <recommendedName>
        <fullName evidence="2">Peptidase M41 domain-containing protein</fullName>
    </recommendedName>
</protein>
<proteinExistence type="predicted"/>
<feature type="region of interest" description="Disordered" evidence="1">
    <location>
        <begin position="268"/>
        <end position="294"/>
    </location>
</feature>
<dbReference type="SUPFAM" id="SSF140990">
    <property type="entry name" value="FtsH protease domain-like"/>
    <property type="match status" value="1"/>
</dbReference>
<organism evidence="3">
    <name type="scientific">Oryza sativa subsp. japonica</name>
    <name type="common">Rice</name>
    <dbReference type="NCBI Taxonomy" id="39947"/>
    <lineage>
        <taxon>Eukaryota</taxon>
        <taxon>Viridiplantae</taxon>
        <taxon>Streptophyta</taxon>
        <taxon>Embryophyta</taxon>
        <taxon>Tracheophyta</taxon>
        <taxon>Spermatophyta</taxon>
        <taxon>Magnoliopsida</taxon>
        <taxon>Liliopsida</taxon>
        <taxon>Poales</taxon>
        <taxon>Poaceae</taxon>
        <taxon>BOP clade</taxon>
        <taxon>Oryzoideae</taxon>
        <taxon>Oryzeae</taxon>
        <taxon>Oryzinae</taxon>
        <taxon>Oryza</taxon>
        <taxon>Oryza sativa</taxon>
    </lineage>
</organism>
<dbReference type="GO" id="GO:0004222">
    <property type="term" value="F:metalloendopeptidase activity"/>
    <property type="evidence" value="ECO:0007669"/>
    <property type="project" value="InterPro"/>
</dbReference>
<feature type="region of interest" description="Disordered" evidence="1">
    <location>
        <begin position="353"/>
        <end position="374"/>
    </location>
</feature>
<feature type="compositionally biased region" description="Gly residues" evidence="1">
    <location>
        <begin position="1"/>
        <end position="23"/>
    </location>
</feature>
<evidence type="ECO:0000256" key="1">
    <source>
        <dbReference type="SAM" id="MobiDB-lite"/>
    </source>
</evidence>
<dbReference type="Gene3D" id="1.20.58.760">
    <property type="entry name" value="Peptidase M41"/>
    <property type="match status" value="1"/>
</dbReference>